<evidence type="ECO:0000256" key="4">
    <source>
        <dbReference type="ARBA" id="ARBA00023136"/>
    </source>
</evidence>
<name>A0ABD0XCY6_UMBPY</name>
<evidence type="ECO:0000259" key="6">
    <source>
        <dbReference type="Pfam" id="PF00520"/>
    </source>
</evidence>
<keyword evidence="4 5" id="KW-0472">Membrane</keyword>
<evidence type="ECO:0000313" key="7">
    <source>
        <dbReference type="EMBL" id="KAL1005662.1"/>
    </source>
</evidence>
<evidence type="ECO:0000256" key="5">
    <source>
        <dbReference type="SAM" id="Phobius"/>
    </source>
</evidence>
<keyword evidence="3 5" id="KW-1133">Transmembrane helix</keyword>
<proteinExistence type="predicted"/>
<dbReference type="InterPro" id="IPR043203">
    <property type="entry name" value="VGCC_Ca_Na"/>
</dbReference>
<dbReference type="GO" id="GO:0016020">
    <property type="term" value="C:membrane"/>
    <property type="evidence" value="ECO:0007669"/>
    <property type="project" value="UniProtKB-SubCell"/>
</dbReference>
<sequence length="153" mass="16577">MVCNADNPCEGMSPHASFEHFGMALLTLFQVSTGDNWNSIMKDTLRECPPGYSDYQCQPGFQFIYTIYFVSFVLTAQFVLMNVVVAVLMKHLDDSNKVAQENAEMDAEIELELAQGQLQLASCCMGRLAMGVVLAGGGASGGVEGLVEEPVKP</sequence>
<protein>
    <recommendedName>
        <fullName evidence="6">Ion transport domain-containing protein</fullName>
    </recommendedName>
</protein>
<keyword evidence="8" id="KW-1185">Reference proteome</keyword>
<dbReference type="EMBL" id="JAGEUA010000002">
    <property type="protein sequence ID" value="KAL1005662.1"/>
    <property type="molecule type" value="Genomic_DNA"/>
</dbReference>
<evidence type="ECO:0000256" key="2">
    <source>
        <dbReference type="ARBA" id="ARBA00022692"/>
    </source>
</evidence>
<reference evidence="7 8" key="1">
    <citation type="submission" date="2024-06" db="EMBL/GenBank/DDBJ databases">
        <authorList>
            <person name="Pan Q."/>
            <person name="Wen M."/>
            <person name="Jouanno E."/>
            <person name="Zahm M."/>
            <person name="Klopp C."/>
            <person name="Cabau C."/>
            <person name="Louis A."/>
            <person name="Berthelot C."/>
            <person name="Parey E."/>
            <person name="Roest Crollius H."/>
            <person name="Montfort J."/>
            <person name="Robinson-Rechavi M."/>
            <person name="Bouchez O."/>
            <person name="Lampietro C."/>
            <person name="Lopez Roques C."/>
            <person name="Donnadieu C."/>
            <person name="Postlethwait J."/>
            <person name="Bobe J."/>
            <person name="Verreycken H."/>
            <person name="Guiguen Y."/>
        </authorList>
    </citation>
    <scope>NUCLEOTIDE SEQUENCE [LARGE SCALE GENOMIC DNA]</scope>
    <source>
        <strain evidence="7">Up_M1</strain>
        <tissue evidence="7">Testis</tissue>
    </source>
</reference>
<dbReference type="Pfam" id="PF00520">
    <property type="entry name" value="Ion_trans"/>
    <property type="match status" value="1"/>
</dbReference>
<keyword evidence="2 5" id="KW-0812">Transmembrane</keyword>
<dbReference type="AlphaFoldDB" id="A0ABD0XCY6"/>
<gene>
    <name evidence="7" type="ORF">UPYG_G00061970</name>
</gene>
<dbReference type="PANTHER" id="PTHR10037:SF209">
    <property type="entry name" value="VOLTAGE-DEPENDENT T-TYPE CALCIUM CHANNEL SUBUNIT ALPHA"/>
    <property type="match status" value="1"/>
</dbReference>
<dbReference type="Gene3D" id="1.10.287.70">
    <property type="match status" value="1"/>
</dbReference>
<comment type="subcellular location">
    <subcellularLocation>
        <location evidence="1">Membrane</location>
        <topology evidence="1">Multi-pass membrane protein</topology>
    </subcellularLocation>
</comment>
<feature type="domain" description="Ion transport" evidence="6">
    <location>
        <begin position="11"/>
        <end position="96"/>
    </location>
</feature>
<feature type="transmembrane region" description="Helical" evidence="5">
    <location>
        <begin position="63"/>
        <end position="88"/>
    </location>
</feature>
<dbReference type="InterPro" id="IPR005821">
    <property type="entry name" value="Ion_trans_dom"/>
</dbReference>
<accession>A0ABD0XCY6</accession>
<evidence type="ECO:0000256" key="1">
    <source>
        <dbReference type="ARBA" id="ARBA00004141"/>
    </source>
</evidence>
<evidence type="ECO:0000313" key="8">
    <source>
        <dbReference type="Proteomes" id="UP001557470"/>
    </source>
</evidence>
<organism evidence="7 8">
    <name type="scientific">Umbra pygmaea</name>
    <name type="common">Eastern mudminnow</name>
    <dbReference type="NCBI Taxonomy" id="75934"/>
    <lineage>
        <taxon>Eukaryota</taxon>
        <taxon>Metazoa</taxon>
        <taxon>Chordata</taxon>
        <taxon>Craniata</taxon>
        <taxon>Vertebrata</taxon>
        <taxon>Euteleostomi</taxon>
        <taxon>Actinopterygii</taxon>
        <taxon>Neopterygii</taxon>
        <taxon>Teleostei</taxon>
        <taxon>Protacanthopterygii</taxon>
        <taxon>Esociformes</taxon>
        <taxon>Umbridae</taxon>
        <taxon>Umbra</taxon>
    </lineage>
</organism>
<evidence type="ECO:0000256" key="3">
    <source>
        <dbReference type="ARBA" id="ARBA00022989"/>
    </source>
</evidence>
<comment type="caution">
    <text evidence="7">The sequence shown here is derived from an EMBL/GenBank/DDBJ whole genome shotgun (WGS) entry which is preliminary data.</text>
</comment>
<feature type="non-terminal residue" evidence="7">
    <location>
        <position position="153"/>
    </location>
</feature>
<dbReference type="Proteomes" id="UP001557470">
    <property type="component" value="Unassembled WGS sequence"/>
</dbReference>
<dbReference type="PANTHER" id="PTHR10037">
    <property type="entry name" value="VOLTAGE-GATED CATION CHANNEL CALCIUM AND SODIUM"/>
    <property type="match status" value="1"/>
</dbReference>